<evidence type="ECO:0000256" key="1">
    <source>
        <dbReference type="ARBA" id="ARBA00022448"/>
    </source>
</evidence>
<dbReference type="RefSeq" id="WP_092006664.1">
    <property type="nucleotide sequence ID" value="NZ_FOUR01000011.1"/>
</dbReference>
<dbReference type="CDD" id="cd03219">
    <property type="entry name" value="ABC_Mj1267_LivG_branched"/>
    <property type="match status" value="1"/>
</dbReference>
<sequence>MSEQYVLETRNLVKEFKGFVAVDDVNLNIRKGDIHALIGPNGAGKTTVFNLLTKFLIPTRGKILYKGEDITSLKSAAIARKGVVRSFQISAVFPHMTALENIRVALQTFEGNSFSFWQAGARLNKLNERAMELLDAVGLTSFANTTTVELAYGRKRALELATTLAMEPEILLLDEPTQGMGSEDVDRVVELVRSAAKGRTVLMVEHNLSVVSKLCDRITVLAQGAVLTEGDYETVSADPRVREVYMGSDGSGERGATETNPASAEAAQ</sequence>
<dbReference type="GO" id="GO:0005524">
    <property type="term" value="F:ATP binding"/>
    <property type="evidence" value="ECO:0007669"/>
    <property type="project" value="UniProtKB-KW"/>
</dbReference>
<organism evidence="6 7">
    <name type="scientific">Marinobacter pelagius</name>
    <dbReference type="NCBI Taxonomy" id="379482"/>
    <lineage>
        <taxon>Bacteria</taxon>
        <taxon>Pseudomonadati</taxon>
        <taxon>Pseudomonadota</taxon>
        <taxon>Gammaproteobacteria</taxon>
        <taxon>Pseudomonadales</taxon>
        <taxon>Marinobacteraceae</taxon>
        <taxon>Marinobacter</taxon>
    </lineage>
</organism>
<feature type="domain" description="ABC transporter" evidence="5">
    <location>
        <begin position="7"/>
        <end position="248"/>
    </location>
</feature>
<dbReference type="FunFam" id="3.40.50.300:FF:000421">
    <property type="entry name" value="Branched-chain amino acid ABC transporter ATP-binding protein"/>
    <property type="match status" value="1"/>
</dbReference>
<evidence type="ECO:0000313" key="6">
    <source>
        <dbReference type="EMBL" id="SFN58852.1"/>
    </source>
</evidence>
<proteinExistence type="predicted"/>
<keyword evidence="1" id="KW-0813">Transport</keyword>
<reference evidence="7" key="1">
    <citation type="submission" date="2016-10" db="EMBL/GenBank/DDBJ databases">
        <authorList>
            <person name="Varghese N."/>
            <person name="Submissions S."/>
        </authorList>
    </citation>
    <scope>NUCLEOTIDE SEQUENCE [LARGE SCALE GENOMIC DNA]</scope>
    <source>
        <strain evidence="7">CGMCC 1.6775</strain>
    </source>
</reference>
<dbReference type="PANTHER" id="PTHR45772">
    <property type="entry name" value="CONSERVED COMPONENT OF ABC TRANSPORTER FOR NATURAL AMINO ACIDS-RELATED"/>
    <property type="match status" value="1"/>
</dbReference>
<dbReference type="PROSITE" id="PS50893">
    <property type="entry name" value="ABC_TRANSPORTER_2"/>
    <property type="match status" value="1"/>
</dbReference>
<dbReference type="OrthoDB" id="5866165at2"/>
<dbReference type="SMART" id="SM00382">
    <property type="entry name" value="AAA"/>
    <property type="match status" value="1"/>
</dbReference>
<feature type="region of interest" description="Disordered" evidence="4">
    <location>
        <begin position="245"/>
        <end position="268"/>
    </location>
</feature>
<dbReference type="GO" id="GO:0005886">
    <property type="term" value="C:plasma membrane"/>
    <property type="evidence" value="ECO:0007669"/>
    <property type="project" value="TreeGrafter"/>
</dbReference>
<evidence type="ECO:0000259" key="5">
    <source>
        <dbReference type="PROSITE" id="PS50893"/>
    </source>
</evidence>
<accession>A0A1I5A8Q3</accession>
<dbReference type="EMBL" id="FOUR01000011">
    <property type="protein sequence ID" value="SFN58852.1"/>
    <property type="molecule type" value="Genomic_DNA"/>
</dbReference>
<dbReference type="Pfam" id="PF12399">
    <property type="entry name" value="BCA_ABC_TP_C"/>
    <property type="match status" value="1"/>
</dbReference>
<evidence type="ECO:0000256" key="4">
    <source>
        <dbReference type="SAM" id="MobiDB-lite"/>
    </source>
</evidence>
<dbReference type="Gene3D" id="3.40.50.300">
    <property type="entry name" value="P-loop containing nucleotide triphosphate hydrolases"/>
    <property type="match status" value="1"/>
</dbReference>
<dbReference type="SUPFAM" id="SSF52540">
    <property type="entry name" value="P-loop containing nucleoside triphosphate hydrolases"/>
    <property type="match status" value="1"/>
</dbReference>
<keyword evidence="3 6" id="KW-0067">ATP-binding</keyword>
<dbReference type="AlphaFoldDB" id="A0A1I5A8Q3"/>
<dbReference type="InterPro" id="IPR027417">
    <property type="entry name" value="P-loop_NTPase"/>
</dbReference>
<dbReference type="Pfam" id="PF00005">
    <property type="entry name" value="ABC_tran"/>
    <property type="match status" value="1"/>
</dbReference>
<dbReference type="InterPro" id="IPR051120">
    <property type="entry name" value="ABC_AA/LPS_Transport"/>
</dbReference>
<dbReference type="Proteomes" id="UP000199339">
    <property type="component" value="Unassembled WGS sequence"/>
</dbReference>
<gene>
    <name evidence="6" type="ORF">SAMN04487961_3433</name>
</gene>
<keyword evidence="2" id="KW-0547">Nucleotide-binding</keyword>
<protein>
    <submittedName>
        <fullName evidence="6">Branched-chain amino acid transport system ATP-binding protein</fullName>
    </submittedName>
</protein>
<name>A0A1I5A8Q3_9GAMM</name>
<dbReference type="InterPro" id="IPR003593">
    <property type="entry name" value="AAA+_ATPase"/>
</dbReference>
<dbReference type="GO" id="GO:0016887">
    <property type="term" value="F:ATP hydrolysis activity"/>
    <property type="evidence" value="ECO:0007669"/>
    <property type="project" value="InterPro"/>
</dbReference>
<dbReference type="InterPro" id="IPR003439">
    <property type="entry name" value="ABC_transporter-like_ATP-bd"/>
</dbReference>
<dbReference type="PANTHER" id="PTHR45772:SF3">
    <property type="entry name" value="ABC TRANSPORTER ATP-BINDING PROTEIN"/>
    <property type="match status" value="1"/>
</dbReference>
<dbReference type="InterPro" id="IPR032823">
    <property type="entry name" value="BCA_ABC_TP_C"/>
</dbReference>
<evidence type="ECO:0000256" key="3">
    <source>
        <dbReference type="ARBA" id="ARBA00022840"/>
    </source>
</evidence>
<keyword evidence="7" id="KW-1185">Reference proteome</keyword>
<evidence type="ECO:0000256" key="2">
    <source>
        <dbReference type="ARBA" id="ARBA00022741"/>
    </source>
</evidence>
<evidence type="ECO:0000313" key="7">
    <source>
        <dbReference type="Proteomes" id="UP000199339"/>
    </source>
</evidence>